<reference evidence="7" key="1">
    <citation type="submission" date="2021-02" db="EMBL/GenBank/DDBJ databases">
        <authorList>
            <person name="Cremers G."/>
            <person name="Picone N."/>
        </authorList>
    </citation>
    <scope>NUCLEOTIDE SEQUENCE</scope>
    <source>
        <strain evidence="7">PQ17</strain>
    </source>
</reference>
<dbReference type="GO" id="GO:0016758">
    <property type="term" value="F:hexosyltransferase activity"/>
    <property type="evidence" value="ECO:0007669"/>
    <property type="project" value="InterPro"/>
</dbReference>
<proteinExistence type="inferred from homology"/>
<evidence type="ECO:0000256" key="1">
    <source>
        <dbReference type="ARBA" id="ARBA00004370"/>
    </source>
</evidence>
<dbReference type="InterPro" id="IPR050519">
    <property type="entry name" value="Glycosyltransf_28_UgtP"/>
</dbReference>
<dbReference type="PANTHER" id="PTHR43025:SF3">
    <property type="entry name" value="MONOGALACTOSYLDIACYLGLYCEROL SYNTHASE 1, CHLOROPLASTIC"/>
    <property type="match status" value="1"/>
</dbReference>
<dbReference type="Proteomes" id="UP000663859">
    <property type="component" value="Unassembled WGS sequence"/>
</dbReference>
<dbReference type="SUPFAM" id="SSF53756">
    <property type="entry name" value="UDP-Glycosyltransferase/glycogen phosphorylase"/>
    <property type="match status" value="1"/>
</dbReference>
<evidence type="ECO:0000313" key="8">
    <source>
        <dbReference type="Proteomes" id="UP000663859"/>
    </source>
</evidence>
<gene>
    <name evidence="7" type="ORF">MPNT_110057</name>
</gene>
<evidence type="ECO:0000259" key="6">
    <source>
        <dbReference type="Pfam" id="PF06925"/>
    </source>
</evidence>
<dbReference type="GO" id="GO:0016020">
    <property type="term" value="C:membrane"/>
    <property type="evidence" value="ECO:0007669"/>
    <property type="project" value="UniProtKB-SubCell"/>
</dbReference>
<protein>
    <submittedName>
        <fullName evidence="7">Processive 1,2-diacylglycerol beta-glucosyltransferase</fullName>
    </submittedName>
</protein>
<dbReference type="Gene3D" id="3.40.50.2000">
    <property type="entry name" value="Glycogen Phosphorylase B"/>
    <property type="match status" value="1"/>
</dbReference>
<name>A0A8J2BR09_9BACT</name>
<keyword evidence="3" id="KW-0328">Glycosyltransferase</keyword>
<dbReference type="Pfam" id="PF06925">
    <property type="entry name" value="MGDG_synth"/>
    <property type="match status" value="1"/>
</dbReference>
<evidence type="ECO:0000256" key="2">
    <source>
        <dbReference type="ARBA" id="ARBA00006962"/>
    </source>
</evidence>
<dbReference type="InterPro" id="IPR007235">
    <property type="entry name" value="Glyco_trans_28_C"/>
</dbReference>
<feature type="domain" description="Glycosyl transferase family 28 C-terminal" evidence="5">
    <location>
        <begin position="229"/>
        <end position="303"/>
    </location>
</feature>
<comment type="subcellular location">
    <subcellularLocation>
        <location evidence="1">Membrane</location>
    </subcellularLocation>
</comment>
<dbReference type="GO" id="GO:0009247">
    <property type="term" value="P:glycolipid biosynthetic process"/>
    <property type="evidence" value="ECO:0007669"/>
    <property type="project" value="InterPro"/>
</dbReference>
<dbReference type="Pfam" id="PF04101">
    <property type="entry name" value="Glyco_tran_28_C"/>
    <property type="match status" value="1"/>
</dbReference>
<comment type="caution">
    <text evidence="7">The sequence shown here is derived from an EMBL/GenBank/DDBJ whole genome shotgun (WGS) entry which is preliminary data.</text>
</comment>
<evidence type="ECO:0000256" key="4">
    <source>
        <dbReference type="ARBA" id="ARBA00022679"/>
    </source>
</evidence>
<organism evidence="7 8">
    <name type="scientific">Candidatus Methylacidithermus pantelleriae</name>
    <dbReference type="NCBI Taxonomy" id="2744239"/>
    <lineage>
        <taxon>Bacteria</taxon>
        <taxon>Pseudomonadati</taxon>
        <taxon>Verrucomicrobiota</taxon>
        <taxon>Methylacidiphilae</taxon>
        <taxon>Methylacidiphilales</taxon>
        <taxon>Methylacidiphilaceae</taxon>
        <taxon>Candidatus Methylacidithermus</taxon>
    </lineage>
</organism>
<evidence type="ECO:0000313" key="7">
    <source>
        <dbReference type="EMBL" id="CAF0692022.1"/>
    </source>
</evidence>
<dbReference type="AlphaFoldDB" id="A0A8J2BR09"/>
<comment type="similarity">
    <text evidence="2">Belongs to the glycosyltransferase 28 family.</text>
</comment>
<accession>A0A8J2BR09</accession>
<evidence type="ECO:0000256" key="3">
    <source>
        <dbReference type="ARBA" id="ARBA00022676"/>
    </source>
</evidence>
<dbReference type="EMBL" id="CAJNOB010000003">
    <property type="protein sequence ID" value="CAF0692022.1"/>
    <property type="molecule type" value="Genomic_DNA"/>
</dbReference>
<feature type="domain" description="Diacylglycerol glucosyltransferase N-terminal" evidence="6">
    <location>
        <begin position="41"/>
        <end position="176"/>
    </location>
</feature>
<dbReference type="RefSeq" id="WP_174582767.1">
    <property type="nucleotide sequence ID" value="NZ_CAJNOB010000003.1"/>
</dbReference>
<keyword evidence="8" id="KW-1185">Reference proteome</keyword>
<evidence type="ECO:0000259" key="5">
    <source>
        <dbReference type="Pfam" id="PF04101"/>
    </source>
</evidence>
<dbReference type="PANTHER" id="PTHR43025">
    <property type="entry name" value="MONOGALACTOSYLDIACYLGLYCEROL SYNTHASE"/>
    <property type="match status" value="1"/>
</dbReference>
<keyword evidence="4" id="KW-0808">Transferase</keyword>
<sequence length="375" mass="42519">MRIVILSATTGGGHNVRAHALIEWIHTLNIGQATLWLPLEESHPLYRFGVRLYNGIQRQAPFLHHGYFLFLEIAGLFKTATRVGGKKTFFARLESEKPDVLVSVHGSTNHAFMDLARQVLHRRVRCVTYCGELSGGYGFSRHWVNPANDWFLCPVEETAQAARQLGMPEKKVKKVGFLLRPSFYLPQLSESERARGRLKLGLGEDRFTLLLATGFNAAQRHLVFLEALARARLPIQAIVLCGKDVLLKRRIEQWARTHEELPVVPLGFVREMAWLLQLADAVLTRPGAGTCSEAIQCGTPLLLARWGGWMPQELLNVRFCLNHGIGEPVGSARELVERVIRWIETPELVRSVRQRMEQVRPRESPPTWIQELLLP</sequence>
<dbReference type="InterPro" id="IPR009695">
    <property type="entry name" value="Diacylglyc_glucosyltr_N"/>
</dbReference>